<feature type="domain" description="STICHEL DnaA-N-like alpha-beta" evidence="3">
    <location>
        <begin position="153"/>
        <end position="197"/>
    </location>
</feature>
<accession>A0AAQ3NKJ7</accession>
<keyword evidence="1" id="KW-0175">Coiled coil</keyword>
<organism evidence="4 5">
    <name type="scientific">Vigna mungo</name>
    <name type="common">Black gram</name>
    <name type="synonym">Phaseolus mungo</name>
    <dbReference type="NCBI Taxonomy" id="3915"/>
    <lineage>
        <taxon>Eukaryota</taxon>
        <taxon>Viridiplantae</taxon>
        <taxon>Streptophyta</taxon>
        <taxon>Embryophyta</taxon>
        <taxon>Tracheophyta</taxon>
        <taxon>Spermatophyta</taxon>
        <taxon>Magnoliopsida</taxon>
        <taxon>eudicotyledons</taxon>
        <taxon>Gunneridae</taxon>
        <taxon>Pentapetalae</taxon>
        <taxon>rosids</taxon>
        <taxon>fabids</taxon>
        <taxon>Fabales</taxon>
        <taxon>Fabaceae</taxon>
        <taxon>Papilionoideae</taxon>
        <taxon>50 kb inversion clade</taxon>
        <taxon>NPAAA clade</taxon>
        <taxon>indigoferoid/millettioid clade</taxon>
        <taxon>Phaseoleae</taxon>
        <taxon>Vigna</taxon>
    </lineage>
</organism>
<feature type="coiled-coil region" evidence="1">
    <location>
        <begin position="5"/>
        <end position="35"/>
    </location>
</feature>
<gene>
    <name evidence="4" type="ORF">V8G54_015070</name>
</gene>
<evidence type="ECO:0000256" key="1">
    <source>
        <dbReference type="SAM" id="Coils"/>
    </source>
</evidence>
<evidence type="ECO:0000313" key="5">
    <source>
        <dbReference type="Proteomes" id="UP001374535"/>
    </source>
</evidence>
<protein>
    <recommendedName>
        <fullName evidence="3">STICHEL DnaA-N-like alpha-beta domain-containing protein</fullName>
    </recommendedName>
</protein>
<name>A0AAQ3NKJ7_VIGMU</name>
<proteinExistence type="predicted"/>
<keyword evidence="5" id="KW-1185">Reference proteome</keyword>
<evidence type="ECO:0000259" key="3">
    <source>
        <dbReference type="Pfam" id="PF23007"/>
    </source>
</evidence>
<feature type="compositionally biased region" description="Basic and acidic residues" evidence="2">
    <location>
        <begin position="104"/>
        <end position="117"/>
    </location>
</feature>
<dbReference type="Proteomes" id="UP001374535">
    <property type="component" value="Chromosome 5"/>
</dbReference>
<dbReference type="EMBL" id="CP144696">
    <property type="protein sequence ID" value="WVZ10540.1"/>
    <property type="molecule type" value="Genomic_DNA"/>
</dbReference>
<evidence type="ECO:0000256" key="2">
    <source>
        <dbReference type="SAM" id="MobiDB-lite"/>
    </source>
</evidence>
<reference evidence="4 5" key="1">
    <citation type="journal article" date="2023" name="Life. Sci Alliance">
        <title>Evolutionary insights into 3D genome organization and epigenetic landscape of Vigna mungo.</title>
        <authorList>
            <person name="Junaid A."/>
            <person name="Singh B."/>
            <person name="Bhatia S."/>
        </authorList>
    </citation>
    <scope>NUCLEOTIDE SEQUENCE [LARGE SCALE GENOMIC DNA]</scope>
    <source>
        <strain evidence="4">Urdbean</strain>
    </source>
</reference>
<sequence>MLILLNLNESELERLKNALKLLSEAEKQLRTSSERCTWFTATLLQLGSTPSPDLTQSSSSRRQSCKTTEDDPSSVSRDVTSGTHKSDPQYVPRKSPFSGSQQKAVDDDSKHQKESKIEGFSLKSKPSNSPVLDDGSTVVSSDDLMVGNTMYRCIDSGKLCDIWVHCIEKCHSKTLRQLLHHHGKLVSICEVEGKLITLVAQN</sequence>
<feature type="compositionally biased region" description="Polar residues" evidence="2">
    <location>
        <begin position="73"/>
        <end position="83"/>
    </location>
</feature>
<dbReference type="Pfam" id="PF23007">
    <property type="entry name" value="DnaA_N-like_STI"/>
    <property type="match status" value="1"/>
</dbReference>
<evidence type="ECO:0000313" key="4">
    <source>
        <dbReference type="EMBL" id="WVZ10540.1"/>
    </source>
</evidence>
<feature type="region of interest" description="Disordered" evidence="2">
    <location>
        <begin position="49"/>
        <end position="135"/>
    </location>
</feature>
<dbReference type="InterPro" id="IPR054506">
    <property type="entry name" value="DnaA_N-like_STI"/>
</dbReference>
<feature type="compositionally biased region" description="Polar residues" evidence="2">
    <location>
        <begin position="49"/>
        <end position="66"/>
    </location>
</feature>
<dbReference type="AlphaFoldDB" id="A0AAQ3NKJ7"/>